<organism evidence="1 2">
    <name type="scientific">Rhodococcus opacus</name>
    <name type="common">Nocardia opaca</name>
    <dbReference type="NCBI Taxonomy" id="37919"/>
    <lineage>
        <taxon>Bacteria</taxon>
        <taxon>Bacillati</taxon>
        <taxon>Actinomycetota</taxon>
        <taxon>Actinomycetes</taxon>
        <taxon>Mycobacteriales</taxon>
        <taxon>Nocardiaceae</taxon>
        <taxon>Rhodococcus</taxon>
    </lineage>
</organism>
<name>A0A076EYA4_RHOOP</name>
<evidence type="ECO:0008006" key="3">
    <source>
        <dbReference type="Google" id="ProtNLM"/>
    </source>
</evidence>
<reference evidence="1 2" key="1">
    <citation type="submission" date="2014-07" db="EMBL/GenBank/DDBJ databases">
        <title>Genome Sequence of Rhodococcus opacus Strain R7, a Biodegrader of Mono- and Polycyclic Aromatic Hydrocarbons.</title>
        <authorList>
            <person name="Di Gennaro P."/>
            <person name="Zampolli J."/>
            <person name="Presti I."/>
            <person name="Cappelletti M."/>
            <person name="D'Ursi P."/>
            <person name="Orro A."/>
            <person name="Mezzelani A."/>
            <person name="Milanesi L."/>
        </authorList>
    </citation>
    <scope>NUCLEOTIDE SEQUENCE [LARGE SCALE GENOMIC DNA]</scope>
    <source>
        <strain evidence="1 2">R7</strain>
        <plasmid evidence="1">pPDG2</plasmid>
    </source>
</reference>
<keyword evidence="1" id="KW-0614">Plasmid</keyword>
<dbReference type="Proteomes" id="UP000028488">
    <property type="component" value="Plasmid pPDG2"/>
</dbReference>
<accession>A0A076EYA4</accession>
<evidence type="ECO:0000313" key="1">
    <source>
        <dbReference type="EMBL" id="AII10930.1"/>
    </source>
</evidence>
<gene>
    <name evidence="1" type="ORF">EP51_43165</name>
</gene>
<protein>
    <recommendedName>
        <fullName evidence="3">SnoaL-like domain-containing protein</fullName>
    </recommendedName>
</protein>
<geneLocation type="plasmid" evidence="1 2">
    <name>pPDG2</name>
</geneLocation>
<evidence type="ECO:0000313" key="2">
    <source>
        <dbReference type="Proteomes" id="UP000028488"/>
    </source>
</evidence>
<sequence>MAKQDITTQIRGIDEFLEQDLAPLHRRIIENYRRHALLEVMGEWEGIFEADMTVPNPVYYFNITGLMGVTVEGADAVKAVYRQLAEDETSVMLVEDERLAVSDWGFASDSIFNTYLRGWDAPGKGIEVDKPEGYYILRQHFAMIWPYDDQAHLVGERVYENLALQEVIEIPEEEYITLAEAKTVLKPLLRPLTELV</sequence>
<proteinExistence type="predicted"/>
<dbReference type="EMBL" id="CP008949">
    <property type="protein sequence ID" value="AII10930.1"/>
    <property type="molecule type" value="Genomic_DNA"/>
</dbReference>
<dbReference type="AlphaFoldDB" id="A0A076EYA4"/>
<dbReference type="RefSeq" id="WP_128970213.1">
    <property type="nucleotide sequence ID" value="NZ_CP008949.1"/>
</dbReference>